<dbReference type="RefSeq" id="WP_150547813.1">
    <property type="nucleotide sequence ID" value="NZ_LR215729.2"/>
</dbReference>
<dbReference type="Gene3D" id="3.40.50.1860">
    <property type="match status" value="2"/>
</dbReference>
<reference evidence="3" key="1">
    <citation type="submission" date="2019-02" db="EMBL/GenBank/DDBJ databases">
        <authorList>
            <consortium name="Genoscope - CEA"/>
            <person name="William W."/>
        </authorList>
    </citation>
    <scope>NUCLEOTIDE SEQUENCE [LARGE SCALE GENOMIC DNA]</scope>
    <source>
        <strain evidence="3">YSy11</strain>
    </source>
</reference>
<evidence type="ECO:0000256" key="1">
    <source>
        <dbReference type="ARBA" id="ARBA00007847"/>
    </source>
</evidence>
<accession>A0A653E0G5</accession>
<keyword evidence="2 3" id="KW-0413">Isomerase</keyword>
<dbReference type="SUPFAM" id="SSF53681">
    <property type="entry name" value="Aspartate/glutamate racemase"/>
    <property type="match status" value="2"/>
</dbReference>
<dbReference type="InterPro" id="IPR015942">
    <property type="entry name" value="Asp/Glu/hydantoin_racemase"/>
</dbReference>
<organism evidence="3">
    <name type="scientific">Pseudomonas marincola</name>
    <dbReference type="NCBI Taxonomy" id="437900"/>
    <lineage>
        <taxon>Bacteria</taxon>
        <taxon>Pseudomonadati</taxon>
        <taxon>Pseudomonadota</taxon>
        <taxon>Gammaproteobacteria</taxon>
        <taxon>Pseudomonadales</taxon>
        <taxon>Pseudomonadaceae</taxon>
        <taxon>Pseudomonas</taxon>
    </lineage>
</organism>
<sequence>MQQLGVIGGMSWESTASYYRLLNQGVRERAGGLHSAPLLMHSLDFAQVAALQSSGDWKAAGALLADSAQRLEQAGATGLLLATNTMHKVAPVIEAAVSIPLLHIGDAVGLALQNAGIKRAALLGTRFTMLEDFYRLRLAERFDIDVRIPSEEQIGEIDRVIFAELCRGVFTDESRAFYLACLEDMRAQGCEVGILGCTEIGLLLEGVEAPLPLYDSTELHVQMGLDWMLAGD</sequence>
<dbReference type="Pfam" id="PF01177">
    <property type="entry name" value="Asp_Glu_race"/>
    <property type="match status" value="1"/>
</dbReference>
<proteinExistence type="inferred from homology"/>
<dbReference type="AlphaFoldDB" id="A0A653E0G5"/>
<dbReference type="InterPro" id="IPR004380">
    <property type="entry name" value="Asp_race"/>
</dbReference>
<dbReference type="PANTHER" id="PTHR21198:SF7">
    <property type="entry name" value="ASPARTATE-GLUTAMATE RACEMASE FAMILY"/>
    <property type="match status" value="1"/>
</dbReference>
<comment type="similarity">
    <text evidence="1">Belongs to the aspartate/glutamate racemases family.</text>
</comment>
<dbReference type="PANTHER" id="PTHR21198">
    <property type="entry name" value="GLUTAMATE RACEMASE"/>
    <property type="match status" value="1"/>
</dbReference>
<evidence type="ECO:0000256" key="2">
    <source>
        <dbReference type="ARBA" id="ARBA00023235"/>
    </source>
</evidence>
<name>A0A653E0G5_9PSED</name>
<gene>
    <name evidence="3" type="primary">ygeA</name>
    <name evidence="3" type="ORF">PMYSY11_1175</name>
</gene>
<evidence type="ECO:0000313" key="3">
    <source>
        <dbReference type="EMBL" id="VEV96222.1"/>
    </source>
</evidence>
<dbReference type="NCBIfam" id="TIGR00035">
    <property type="entry name" value="asp_race"/>
    <property type="match status" value="1"/>
</dbReference>
<protein>
    <submittedName>
        <fullName evidence="3">Putative racemase YgeA</fullName>
        <ecNumber evidence="3">5.-.-.-</ecNumber>
    </submittedName>
</protein>
<dbReference type="EMBL" id="LR215729">
    <property type="protein sequence ID" value="VEV96222.1"/>
    <property type="molecule type" value="Genomic_DNA"/>
</dbReference>
<dbReference type="InterPro" id="IPR001920">
    <property type="entry name" value="Asp/Glu_race"/>
</dbReference>
<dbReference type="GO" id="GO:0047661">
    <property type="term" value="F:amino-acid racemase activity"/>
    <property type="evidence" value="ECO:0007669"/>
    <property type="project" value="InterPro"/>
</dbReference>
<dbReference type="EC" id="5.-.-.-" evidence="3"/>